<dbReference type="GeneID" id="77254807"/>
<evidence type="ECO:0000313" key="2">
    <source>
        <dbReference type="Proteomes" id="UP000193100"/>
    </source>
</evidence>
<sequence>MSQEMNVAYHEVDFLLPVHRFNIRFSYVTKKGLPFVREFVLRLVHVSPMMPADIANYFGLAKREADEAISDLVDKGDLQFLENGQIDLTAQARGYFVQLGSTPHVSTLMESGGAFAFELASFNCVGRKRTNESWVPGLRLEVPNETIANSERLAKRKFQENFHKIQEQGFWEHKSVNDEPGRPSIYTMESVRKLGQEPLRLTSRFAIDLDGMQVERADYDVLEDSSTVQELVTDALASAQKPTNFEEITRAMAILEDRDTPVLLNDSSIDIAKLMLDQQEGSLDDPVRIPLLGPIYSKENWELIVRYLDRHVDSPKSSDESPPDLLWLAPADGFWGQTVRTSACLDSLIDRAVTKGKKPARLYTPKLFVPVQDAKDRLAINRWKQQFSKQSSVVFGLVEGFLDGNVEVLLYPKRWAAVSYHVSRPESLPVTLPVGFITADPESVRVITGLVDDYIKSVVGFEDPRDLGLLRQL</sequence>
<name>A0A1W6K691_9GAMM</name>
<proteinExistence type="predicted"/>
<gene>
    <name evidence="1" type="ORF">MARSALSMR5_00820</name>
</gene>
<dbReference type="EMBL" id="CP020931">
    <property type="protein sequence ID" value="ARM82917.1"/>
    <property type="molecule type" value="Genomic_DNA"/>
</dbReference>
<reference evidence="1 2" key="1">
    <citation type="submission" date="2017-04" db="EMBL/GenBank/DDBJ databases">
        <title>Genome Sequence of Marinobacter salarius strain SMR5 Isolated from a culture of the Diatom Skeletonema marinoi.</title>
        <authorList>
            <person name="Topel M."/>
            <person name="Pinder M.I.M."/>
            <person name="Johansson O.N."/>
            <person name="Kourtchenko O."/>
            <person name="Godhe A."/>
            <person name="Clarke A.K."/>
        </authorList>
    </citation>
    <scope>NUCLEOTIDE SEQUENCE [LARGE SCALE GENOMIC DNA]</scope>
    <source>
        <strain evidence="1 2">SMR5</strain>
    </source>
</reference>
<accession>A0A1W6K691</accession>
<evidence type="ECO:0000313" key="1">
    <source>
        <dbReference type="EMBL" id="ARM82917.1"/>
    </source>
</evidence>
<organism evidence="1 2">
    <name type="scientific">Marinobacter salarius</name>
    <dbReference type="NCBI Taxonomy" id="1420917"/>
    <lineage>
        <taxon>Bacteria</taxon>
        <taxon>Pseudomonadati</taxon>
        <taxon>Pseudomonadota</taxon>
        <taxon>Gammaproteobacteria</taxon>
        <taxon>Pseudomonadales</taxon>
        <taxon>Marinobacteraceae</taxon>
        <taxon>Marinobacter</taxon>
    </lineage>
</organism>
<dbReference type="AlphaFoldDB" id="A0A1W6K691"/>
<dbReference type="RefSeq" id="WP_085679017.1">
    <property type="nucleotide sequence ID" value="NZ_CP020931.1"/>
</dbReference>
<protein>
    <submittedName>
        <fullName evidence="1">Uncharacterized protein</fullName>
    </submittedName>
</protein>
<dbReference type="Proteomes" id="UP000193100">
    <property type="component" value="Chromosome"/>
</dbReference>